<dbReference type="CDD" id="cd05797">
    <property type="entry name" value="Ribosomal_L10"/>
    <property type="match status" value="1"/>
</dbReference>
<comment type="similarity">
    <text evidence="1 5">Belongs to the universal ribosomal protein uL10 family.</text>
</comment>
<dbReference type="GO" id="GO:0006412">
    <property type="term" value="P:translation"/>
    <property type="evidence" value="ECO:0007669"/>
    <property type="project" value="UniProtKB-UniRule"/>
</dbReference>
<dbReference type="Gene3D" id="6.10.250.290">
    <property type="match status" value="1"/>
</dbReference>
<organism evidence="6 7">
    <name type="scientific">candidate division Kazan bacterium RIFCSPLOWO2_01_FULL_48_13</name>
    <dbReference type="NCBI Taxonomy" id="1798539"/>
    <lineage>
        <taxon>Bacteria</taxon>
        <taxon>Bacteria division Kazan-3B-28</taxon>
    </lineage>
</organism>
<dbReference type="EMBL" id="METE01000004">
    <property type="protein sequence ID" value="OGB85360.1"/>
    <property type="molecule type" value="Genomic_DNA"/>
</dbReference>
<dbReference type="InterPro" id="IPR001790">
    <property type="entry name" value="Ribosomal_uL10"/>
</dbReference>
<comment type="caution">
    <text evidence="6">The sequence shown here is derived from an EMBL/GenBank/DDBJ whole genome shotgun (WGS) entry which is preliminary data.</text>
</comment>
<keyword evidence="3 5" id="KW-0687">Ribonucleoprotein</keyword>
<dbReference type="GO" id="GO:1990904">
    <property type="term" value="C:ribonucleoprotein complex"/>
    <property type="evidence" value="ECO:0007669"/>
    <property type="project" value="UniProtKB-KW"/>
</dbReference>
<evidence type="ECO:0000313" key="6">
    <source>
        <dbReference type="EMBL" id="OGB85360.1"/>
    </source>
</evidence>
<sequence>MPKTRAQKGVELTKLSQNLMESKAAIAAEFSGLLMSDLTGFRQKARKQGIKLQIVKNTLLSKAATDAGIKDWDVRKVSRQLAVATGGQDEVAVAKLVYDFALASNDKVKVFSGVIDKQVVSLATILQLAQLPSRDELLAKVVGSMAAPISGFVRVLNGPLQGFYNAVKALQLK</sequence>
<dbReference type="HAMAP" id="MF_00362">
    <property type="entry name" value="Ribosomal_uL10"/>
    <property type="match status" value="1"/>
</dbReference>
<dbReference type="SUPFAM" id="SSF160369">
    <property type="entry name" value="Ribosomal protein L10-like"/>
    <property type="match status" value="1"/>
</dbReference>
<dbReference type="GO" id="GO:0070180">
    <property type="term" value="F:large ribosomal subunit rRNA binding"/>
    <property type="evidence" value="ECO:0007669"/>
    <property type="project" value="UniProtKB-UniRule"/>
</dbReference>
<dbReference type="Pfam" id="PF00466">
    <property type="entry name" value="Ribosomal_L10"/>
    <property type="match status" value="1"/>
</dbReference>
<evidence type="ECO:0000313" key="7">
    <source>
        <dbReference type="Proteomes" id="UP000179010"/>
    </source>
</evidence>
<name>A0A1F4PP35_UNCK3</name>
<dbReference type="InterPro" id="IPR043141">
    <property type="entry name" value="Ribosomal_uL10-like_sf"/>
</dbReference>
<dbReference type="InterPro" id="IPR047865">
    <property type="entry name" value="Ribosomal_uL10_bac_type"/>
</dbReference>
<protein>
    <recommendedName>
        <fullName evidence="4 5">Large ribosomal subunit protein uL10</fullName>
    </recommendedName>
</protein>
<proteinExistence type="inferred from homology"/>
<dbReference type="AlphaFoldDB" id="A0A1F4PP35"/>
<comment type="subunit">
    <text evidence="5">Part of the ribosomal stalk of the 50S ribosomal subunit. The N-terminus interacts with L11 and the large rRNA to form the base of the stalk. The C-terminus forms an elongated spine to which L12 dimers bind in a sequential fashion forming a multimeric L10(L12)X complex.</text>
</comment>
<gene>
    <name evidence="5" type="primary">rplJ</name>
    <name evidence="6" type="ORF">A2994_01885</name>
</gene>
<dbReference type="GO" id="GO:0005840">
    <property type="term" value="C:ribosome"/>
    <property type="evidence" value="ECO:0007669"/>
    <property type="project" value="UniProtKB-KW"/>
</dbReference>
<comment type="function">
    <text evidence="5">Forms part of the ribosomal stalk, playing a central role in the interaction of the ribosome with GTP-bound translation factors.</text>
</comment>
<evidence type="ECO:0000256" key="3">
    <source>
        <dbReference type="ARBA" id="ARBA00023274"/>
    </source>
</evidence>
<dbReference type="NCBIfam" id="NF000955">
    <property type="entry name" value="PRK00099.1-1"/>
    <property type="match status" value="1"/>
</dbReference>
<evidence type="ECO:0000256" key="2">
    <source>
        <dbReference type="ARBA" id="ARBA00022980"/>
    </source>
</evidence>
<dbReference type="InterPro" id="IPR022973">
    <property type="entry name" value="Ribosomal_uL10_bac"/>
</dbReference>
<dbReference type="Proteomes" id="UP000179010">
    <property type="component" value="Unassembled WGS sequence"/>
</dbReference>
<keyword evidence="5" id="KW-0694">RNA-binding</keyword>
<keyword evidence="2 5" id="KW-0689">Ribosomal protein</keyword>
<dbReference type="STRING" id="1798539.A2994_01885"/>
<evidence type="ECO:0000256" key="1">
    <source>
        <dbReference type="ARBA" id="ARBA00008889"/>
    </source>
</evidence>
<keyword evidence="5" id="KW-0699">rRNA-binding</keyword>
<dbReference type="PANTHER" id="PTHR11560">
    <property type="entry name" value="39S RIBOSOMAL PROTEIN L10, MITOCHONDRIAL"/>
    <property type="match status" value="1"/>
</dbReference>
<accession>A0A1F4PP35</accession>
<evidence type="ECO:0000256" key="5">
    <source>
        <dbReference type="HAMAP-Rule" id="MF_00362"/>
    </source>
</evidence>
<dbReference type="Gene3D" id="3.30.70.1730">
    <property type="match status" value="1"/>
</dbReference>
<evidence type="ECO:0000256" key="4">
    <source>
        <dbReference type="ARBA" id="ARBA00035202"/>
    </source>
</evidence>
<reference evidence="6 7" key="1">
    <citation type="journal article" date="2016" name="Nat. Commun.">
        <title>Thousands of microbial genomes shed light on interconnected biogeochemical processes in an aquifer system.</title>
        <authorList>
            <person name="Anantharaman K."/>
            <person name="Brown C.T."/>
            <person name="Hug L.A."/>
            <person name="Sharon I."/>
            <person name="Castelle C.J."/>
            <person name="Probst A.J."/>
            <person name="Thomas B.C."/>
            <person name="Singh A."/>
            <person name="Wilkins M.J."/>
            <person name="Karaoz U."/>
            <person name="Brodie E.L."/>
            <person name="Williams K.H."/>
            <person name="Hubbard S.S."/>
            <person name="Banfield J.F."/>
        </authorList>
    </citation>
    <scope>NUCLEOTIDE SEQUENCE [LARGE SCALE GENOMIC DNA]</scope>
</reference>